<proteinExistence type="predicted"/>
<evidence type="ECO:0000313" key="2">
    <source>
        <dbReference type="Proteomes" id="UP000290567"/>
    </source>
</evidence>
<sequence>MKIECNLTEIREYLYTFKDASLKLEKQPNYFNQMFKRHPDWFHKDTIMHIGRENIISQEGIDYYVKKAKLRNPKKPSTD</sequence>
<accession>A0A4P5PAJ9</accession>
<dbReference type="AlphaFoldDB" id="A0A4P5PAJ9"/>
<keyword evidence="2" id="KW-1185">Reference proteome</keyword>
<dbReference type="Proteomes" id="UP000290567">
    <property type="component" value="Unassembled WGS sequence"/>
</dbReference>
<organism evidence="1 2">
    <name type="scientific">Enterococcus florum</name>
    <dbReference type="NCBI Taxonomy" id="2480627"/>
    <lineage>
        <taxon>Bacteria</taxon>
        <taxon>Bacillati</taxon>
        <taxon>Bacillota</taxon>
        <taxon>Bacilli</taxon>
        <taxon>Lactobacillales</taxon>
        <taxon>Enterococcaceae</taxon>
        <taxon>Enterococcus</taxon>
    </lineage>
</organism>
<name>A0A4P5PAJ9_9ENTE</name>
<protein>
    <submittedName>
        <fullName evidence="1">Uncharacterized protein</fullName>
    </submittedName>
</protein>
<reference evidence="2" key="1">
    <citation type="submission" date="2019-02" db="EMBL/GenBank/DDBJ databases">
        <title>Draft genome sequence of Enterococcus sp. Gos25-1.</title>
        <authorList>
            <person name="Tanaka N."/>
            <person name="Shiwa Y."/>
            <person name="Fujita N."/>
        </authorList>
    </citation>
    <scope>NUCLEOTIDE SEQUENCE [LARGE SCALE GENOMIC DNA]</scope>
    <source>
        <strain evidence="2">Gos25-1</strain>
    </source>
</reference>
<evidence type="ECO:0000313" key="1">
    <source>
        <dbReference type="EMBL" id="GCF92522.1"/>
    </source>
</evidence>
<dbReference type="EMBL" id="BJCC01000003">
    <property type="protein sequence ID" value="GCF92522.1"/>
    <property type="molecule type" value="Genomic_DNA"/>
</dbReference>
<comment type="caution">
    <text evidence="1">The sequence shown here is derived from an EMBL/GenBank/DDBJ whole genome shotgun (WGS) entry which is preliminary data.</text>
</comment>
<gene>
    <name evidence="1" type="ORF">NRIC_04130</name>
</gene>